<dbReference type="RefSeq" id="WP_116763156.1">
    <property type="nucleotide sequence ID" value="NZ_QCZH01000009.1"/>
</dbReference>
<dbReference type="OrthoDB" id="9788916at2"/>
<evidence type="ECO:0000259" key="1">
    <source>
        <dbReference type="PROSITE" id="PS51186"/>
    </source>
</evidence>
<proteinExistence type="predicted"/>
<dbReference type="EMBL" id="QCZH01000009">
    <property type="protein sequence ID" value="PWA09005.1"/>
    <property type="molecule type" value="Genomic_DNA"/>
</dbReference>
<accession>A0A2U1JVK3</accession>
<dbReference type="AlphaFoldDB" id="A0A2U1JVK3"/>
<gene>
    <name evidence="2" type="ORF">DB891_10170</name>
</gene>
<sequence>MNILLETERLILREIVPTDEMALFLLDNNPNVHQYLGNNTVSSIEESRKYIDHVRNQYAQNGIGRFAVVLKETNEMIGWSGIKFITEPENNHVNFYEIGYRLMEEHWGKGYGFESAKAWLDYGFNQMKIQKMYASANKENAGSIKILKKIGMQQVSEFDWNGIPCYWFEMENK</sequence>
<dbReference type="PANTHER" id="PTHR43792">
    <property type="entry name" value="GNAT FAMILY, PUTATIVE (AFU_ORTHOLOGUE AFUA_3G00765)-RELATED-RELATED"/>
    <property type="match status" value="1"/>
</dbReference>
<dbReference type="InterPro" id="IPR000182">
    <property type="entry name" value="GNAT_dom"/>
</dbReference>
<evidence type="ECO:0000313" key="3">
    <source>
        <dbReference type="Proteomes" id="UP000245618"/>
    </source>
</evidence>
<reference evidence="2 3" key="1">
    <citation type="submission" date="2018-04" db="EMBL/GenBank/DDBJ databases">
        <title>Flavobacterium sp. nov., isolated from glacier ice.</title>
        <authorList>
            <person name="Liu Q."/>
            <person name="Xin Y.-H."/>
        </authorList>
    </citation>
    <scope>NUCLEOTIDE SEQUENCE [LARGE SCALE GENOMIC DNA]</scope>
    <source>
        <strain evidence="2 3">LB2P30</strain>
    </source>
</reference>
<dbReference type="PANTHER" id="PTHR43792:SF16">
    <property type="entry name" value="N-ACETYLTRANSFERASE DOMAIN-CONTAINING PROTEIN"/>
    <property type="match status" value="1"/>
</dbReference>
<keyword evidence="2" id="KW-0808">Transferase</keyword>
<dbReference type="InterPro" id="IPR051531">
    <property type="entry name" value="N-acetyltransferase"/>
</dbReference>
<feature type="domain" description="N-acetyltransferase" evidence="1">
    <location>
        <begin position="10"/>
        <end position="173"/>
    </location>
</feature>
<comment type="caution">
    <text evidence="2">The sequence shown here is derived from an EMBL/GenBank/DDBJ whole genome shotgun (WGS) entry which is preliminary data.</text>
</comment>
<dbReference type="Gene3D" id="3.40.630.30">
    <property type="match status" value="1"/>
</dbReference>
<dbReference type="PROSITE" id="PS51186">
    <property type="entry name" value="GNAT"/>
    <property type="match status" value="1"/>
</dbReference>
<dbReference type="SUPFAM" id="SSF55729">
    <property type="entry name" value="Acyl-CoA N-acyltransferases (Nat)"/>
    <property type="match status" value="1"/>
</dbReference>
<name>A0A2U1JVK3_9FLAO</name>
<protein>
    <submittedName>
        <fullName evidence="2">GNAT family N-acetyltransferase</fullName>
    </submittedName>
</protein>
<keyword evidence="3" id="KW-1185">Reference proteome</keyword>
<evidence type="ECO:0000313" key="2">
    <source>
        <dbReference type="EMBL" id="PWA09005.1"/>
    </source>
</evidence>
<organism evidence="2 3">
    <name type="scientific">Flavobacterium laiguense</name>
    <dbReference type="NCBI Taxonomy" id="2169409"/>
    <lineage>
        <taxon>Bacteria</taxon>
        <taxon>Pseudomonadati</taxon>
        <taxon>Bacteroidota</taxon>
        <taxon>Flavobacteriia</taxon>
        <taxon>Flavobacteriales</taxon>
        <taxon>Flavobacteriaceae</taxon>
        <taxon>Flavobacterium</taxon>
    </lineage>
</organism>
<dbReference type="Pfam" id="PF13302">
    <property type="entry name" value="Acetyltransf_3"/>
    <property type="match status" value="1"/>
</dbReference>
<dbReference type="InterPro" id="IPR016181">
    <property type="entry name" value="Acyl_CoA_acyltransferase"/>
</dbReference>
<dbReference type="GO" id="GO:0016747">
    <property type="term" value="F:acyltransferase activity, transferring groups other than amino-acyl groups"/>
    <property type="evidence" value="ECO:0007669"/>
    <property type="project" value="InterPro"/>
</dbReference>
<dbReference type="Proteomes" id="UP000245618">
    <property type="component" value="Unassembled WGS sequence"/>
</dbReference>